<evidence type="ECO:0000259" key="1">
    <source>
        <dbReference type="PROSITE" id="PS51186"/>
    </source>
</evidence>
<dbReference type="Proteomes" id="UP000539350">
    <property type="component" value="Unassembled WGS sequence"/>
</dbReference>
<dbReference type="GO" id="GO:0016747">
    <property type="term" value="F:acyltransferase activity, transferring groups other than amino-acyl groups"/>
    <property type="evidence" value="ECO:0007669"/>
    <property type="project" value="InterPro"/>
</dbReference>
<dbReference type="Gene3D" id="3.40.630.30">
    <property type="match status" value="1"/>
</dbReference>
<dbReference type="PROSITE" id="PS51186">
    <property type="entry name" value="GNAT"/>
    <property type="match status" value="1"/>
</dbReference>
<sequence>MPGIKTPRLLIESLTLADADFILSMLNDPDFVANVADRGIRSLEQARQYIADGPLRSYRELGFGMYILRKRSTRESIGVCGLFKRAELKDVDIGYGLLPAARGQGLALEAAQGVYDYATSELGLTRLVAIVAPTNAPSIKLLEKLGLRYESEIQLASSDKPVLLYAWQA</sequence>
<accession>A0A7W2TWZ7</accession>
<protein>
    <submittedName>
        <fullName evidence="2">GNAT family N-acetyltransferase</fullName>
    </submittedName>
</protein>
<dbReference type="EMBL" id="JACFXU010000014">
    <property type="protein sequence ID" value="MBA6413498.1"/>
    <property type="molecule type" value="Genomic_DNA"/>
</dbReference>
<reference evidence="2 3" key="1">
    <citation type="submission" date="2020-07" db="EMBL/GenBank/DDBJ databases">
        <title>Halieaceae bacterium, F7430, whole genome shotgun sequencing project.</title>
        <authorList>
            <person name="Jiang S."/>
            <person name="Liu Z.W."/>
            <person name="Du Z.J."/>
        </authorList>
    </citation>
    <scope>NUCLEOTIDE SEQUENCE [LARGE SCALE GENOMIC DNA]</scope>
    <source>
        <strain evidence="2 3">F7430</strain>
    </source>
</reference>
<comment type="caution">
    <text evidence="2">The sequence shown here is derived from an EMBL/GenBank/DDBJ whole genome shotgun (WGS) entry which is preliminary data.</text>
</comment>
<name>A0A7W2TWZ7_9GAMM</name>
<gene>
    <name evidence="2" type="ORF">H2508_10295</name>
</gene>
<keyword evidence="3" id="KW-1185">Reference proteome</keyword>
<dbReference type="AlphaFoldDB" id="A0A7W2TWZ7"/>
<dbReference type="PANTHER" id="PTHR43792:SF1">
    <property type="entry name" value="N-ACETYLTRANSFERASE DOMAIN-CONTAINING PROTEIN"/>
    <property type="match status" value="1"/>
</dbReference>
<evidence type="ECO:0000313" key="2">
    <source>
        <dbReference type="EMBL" id="MBA6413498.1"/>
    </source>
</evidence>
<dbReference type="InterPro" id="IPR016181">
    <property type="entry name" value="Acyl_CoA_acyltransferase"/>
</dbReference>
<dbReference type="SUPFAM" id="SSF55729">
    <property type="entry name" value="Acyl-CoA N-acyltransferases (Nat)"/>
    <property type="match status" value="1"/>
</dbReference>
<feature type="domain" description="N-acetyltransferase" evidence="1">
    <location>
        <begin position="9"/>
        <end position="169"/>
    </location>
</feature>
<dbReference type="RefSeq" id="WP_182172822.1">
    <property type="nucleotide sequence ID" value="NZ_JACFXU010000014.1"/>
</dbReference>
<keyword evidence="2" id="KW-0808">Transferase</keyword>
<dbReference type="Pfam" id="PF13302">
    <property type="entry name" value="Acetyltransf_3"/>
    <property type="match status" value="1"/>
</dbReference>
<dbReference type="InterPro" id="IPR051531">
    <property type="entry name" value="N-acetyltransferase"/>
</dbReference>
<organism evidence="2 3">
    <name type="scientific">Sediminihaliea albiluteola</name>
    <dbReference type="NCBI Taxonomy" id="2758564"/>
    <lineage>
        <taxon>Bacteria</taxon>
        <taxon>Pseudomonadati</taxon>
        <taxon>Pseudomonadota</taxon>
        <taxon>Gammaproteobacteria</taxon>
        <taxon>Cellvibrionales</taxon>
        <taxon>Halieaceae</taxon>
        <taxon>Sediminihaliea</taxon>
    </lineage>
</organism>
<proteinExistence type="predicted"/>
<dbReference type="PANTHER" id="PTHR43792">
    <property type="entry name" value="GNAT FAMILY, PUTATIVE (AFU_ORTHOLOGUE AFUA_3G00765)-RELATED-RELATED"/>
    <property type="match status" value="1"/>
</dbReference>
<evidence type="ECO:0000313" key="3">
    <source>
        <dbReference type="Proteomes" id="UP000539350"/>
    </source>
</evidence>
<dbReference type="InterPro" id="IPR000182">
    <property type="entry name" value="GNAT_dom"/>
</dbReference>